<feature type="signal peptide" evidence="1">
    <location>
        <begin position="1"/>
        <end position="21"/>
    </location>
</feature>
<feature type="domain" description="Thioredoxin" evidence="2">
    <location>
        <begin position="56"/>
        <end position="133"/>
    </location>
</feature>
<dbReference type="SUPFAM" id="SSF52833">
    <property type="entry name" value="Thioredoxin-like"/>
    <property type="match status" value="1"/>
</dbReference>
<dbReference type="PROSITE" id="PS51352">
    <property type="entry name" value="THIOREDOXIN_2"/>
    <property type="match status" value="1"/>
</dbReference>
<dbReference type="RefSeq" id="WP_160964307.1">
    <property type="nucleotide sequence ID" value="NZ_WVUD01000126.1"/>
</dbReference>
<comment type="caution">
    <text evidence="3">The sequence shown here is derived from an EMBL/GenBank/DDBJ whole genome shotgun (WGS) entry which is preliminary data.</text>
</comment>
<evidence type="ECO:0000313" key="4">
    <source>
        <dbReference type="Proteomes" id="UP000482487"/>
    </source>
</evidence>
<feature type="non-terminal residue" evidence="3">
    <location>
        <position position="133"/>
    </location>
</feature>
<dbReference type="GO" id="GO:0016491">
    <property type="term" value="F:oxidoreductase activity"/>
    <property type="evidence" value="ECO:0007669"/>
    <property type="project" value="InterPro"/>
</dbReference>
<gene>
    <name evidence="3" type="ORF">GTA51_20395</name>
</gene>
<dbReference type="InterPro" id="IPR000866">
    <property type="entry name" value="AhpC/TSA"/>
</dbReference>
<accession>A0A7C9JBS3</accession>
<reference evidence="3 4" key="1">
    <citation type="submission" date="2020-01" db="EMBL/GenBank/DDBJ databases">
        <title>Genome sequence of Desulfovibrio aerotolerans DSM 16695(T).</title>
        <authorList>
            <person name="Karnachuk O."/>
            <person name="Avakyan M."/>
            <person name="Mardanov A."/>
            <person name="Kadnikov V."/>
            <person name="Ravin N."/>
        </authorList>
    </citation>
    <scope>NUCLEOTIDE SEQUENCE [LARGE SCALE GENOMIC DNA]</scope>
    <source>
        <strain evidence="3 4">DSM 16695</strain>
    </source>
</reference>
<keyword evidence="1" id="KW-0732">Signal</keyword>
<dbReference type="EMBL" id="WVUD01000126">
    <property type="protein sequence ID" value="MYL85438.1"/>
    <property type="molecule type" value="Genomic_DNA"/>
</dbReference>
<dbReference type="InterPro" id="IPR013766">
    <property type="entry name" value="Thioredoxin_domain"/>
</dbReference>
<name>A0A7C9JBS3_9BACT</name>
<feature type="chain" id="PRO_5028844363" evidence="1">
    <location>
        <begin position="22"/>
        <end position="133"/>
    </location>
</feature>
<proteinExistence type="predicted"/>
<protein>
    <submittedName>
        <fullName evidence="3">Redoxin domain-containing protein</fullName>
    </submittedName>
</protein>
<dbReference type="Pfam" id="PF00578">
    <property type="entry name" value="AhpC-TSA"/>
    <property type="match status" value="1"/>
</dbReference>
<evidence type="ECO:0000256" key="1">
    <source>
        <dbReference type="SAM" id="SignalP"/>
    </source>
</evidence>
<dbReference type="OrthoDB" id="9809746at2"/>
<dbReference type="InterPro" id="IPR036249">
    <property type="entry name" value="Thioredoxin-like_sf"/>
</dbReference>
<evidence type="ECO:0000259" key="2">
    <source>
        <dbReference type="PROSITE" id="PS51352"/>
    </source>
</evidence>
<keyword evidence="4" id="KW-1185">Reference proteome</keyword>
<dbReference type="Gene3D" id="3.40.30.10">
    <property type="entry name" value="Glutaredoxin"/>
    <property type="match status" value="1"/>
</dbReference>
<sequence>MRHPAPALLIAALFLVAPALAPADAPFPAAEAAKQSLAGNIFPVPHLPPTDSVTTVAVGSPMPDFDLPAIDGSRARLADYIGQKNLVLSFVPAAWTPVCSGQWPGYNIVRDIFEDNETALIGVSVDNLPTLFA</sequence>
<evidence type="ECO:0000313" key="3">
    <source>
        <dbReference type="EMBL" id="MYL85438.1"/>
    </source>
</evidence>
<dbReference type="Proteomes" id="UP000482487">
    <property type="component" value="Unassembled WGS sequence"/>
</dbReference>
<dbReference type="AlphaFoldDB" id="A0A7C9JBS3"/>
<dbReference type="GO" id="GO:0016209">
    <property type="term" value="F:antioxidant activity"/>
    <property type="evidence" value="ECO:0007669"/>
    <property type="project" value="InterPro"/>
</dbReference>
<organism evidence="3 4">
    <name type="scientific">Solidesulfovibrio aerotolerans</name>
    <dbReference type="NCBI Taxonomy" id="295255"/>
    <lineage>
        <taxon>Bacteria</taxon>
        <taxon>Pseudomonadati</taxon>
        <taxon>Thermodesulfobacteriota</taxon>
        <taxon>Desulfovibrionia</taxon>
        <taxon>Desulfovibrionales</taxon>
        <taxon>Desulfovibrionaceae</taxon>
        <taxon>Solidesulfovibrio</taxon>
    </lineage>
</organism>